<gene>
    <name evidence="9" type="ORF">AFUS01_LOCUS15513</name>
</gene>
<dbReference type="InterPro" id="IPR004827">
    <property type="entry name" value="bZIP"/>
</dbReference>
<dbReference type="OrthoDB" id="361013at2759"/>
<feature type="domain" description="BZIP" evidence="8">
    <location>
        <begin position="488"/>
        <end position="545"/>
    </location>
</feature>
<feature type="region of interest" description="Disordered" evidence="7">
    <location>
        <begin position="352"/>
        <end position="378"/>
    </location>
</feature>
<evidence type="ECO:0000256" key="4">
    <source>
        <dbReference type="ARBA" id="ARBA00023125"/>
    </source>
</evidence>
<feature type="compositionally biased region" description="Polar residues" evidence="7">
    <location>
        <begin position="89"/>
        <end position="103"/>
    </location>
</feature>
<dbReference type="AlphaFoldDB" id="A0A8J2P6R9"/>
<dbReference type="EMBL" id="CAJVCH010137726">
    <property type="protein sequence ID" value="CAG7726606.1"/>
    <property type="molecule type" value="Genomic_DNA"/>
</dbReference>
<feature type="compositionally biased region" description="Basic and acidic residues" evidence="7">
    <location>
        <begin position="52"/>
        <end position="63"/>
    </location>
</feature>
<feature type="region of interest" description="Disordered" evidence="7">
    <location>
        <begin position="47"/>
        <end position="69"/>
    </location>
</feature>
<evidence type="ECO:0000313" key="9">
    <source>
        <dbReference type="EMBL" id="CAG7726606.1"/>
    </source>
</evidence>
<dbReference type="CDD" id="cd14695">
    <property type="entry name" value="bZIP_HLF"/>
    <property type="match status" value="1"/>
</dbReference>
<feature type="region of interest" description="Disordered" evidence="7">
    <location>
        <begin position="423"/>
        <end position="511"/>
    </location>
</feature>
<comment type="subcellular location">
    <subcellularLocation>
        <location evidence="1">Nucleus</location>
    </subcellularLocation>
</comment>
<dbReference type="PROSITE" id="PS50217">
    <property type="entry name" value="BZIP"/>
    <property type="match status" value="1"/>
</dbReference>
<sequence length="551" mass="58764">MAVRISNSIGSGHRRKNLERLADVNIGVSSEEADEMNLLTVASGRGAYNHSSRGDHHHSRESSSTDMLPPVRFNILGQMQMRKPPLSPEHSSSTSAAVKNSTPLGGDCRQINSGSGRSSSQSQVCNKSDKSNQLPPSSSPLLSSKKSAGSDRDDRESDSPLDFSTKKVKIERSNSPTAAIGYVDTIASEGASESQSPSRLRNILSMKSPVIPENLQGTILNLSKESSSSGWIIHKQHSDSRSGSSSCSPVHLDHQNPSAFIPSSPRNGIPNGVAVTTGGIPPTGSPLSVSTNMSVNPMSYSPYGGFSANSLSPVMNQTVPNVSLPLPFETSPPMLAHHISASSASPNLPYGSAVPGTLPSSGTGSSNKARATRPFKAYPKDPMSFSAVGLYGLPLGTTPGSTEAIIHQQSNVAYAEFRKQMLSQAQASRSRRGGQRGSTPSDSMMASPGEPLNYGMDIGAGSSTEDSHSSPEDGVKSSAVKSEQQMKDEAYWERRRKNNEAAKRSRDARRAKEDEIAIRAAFLEQENLKLRFELCALKSETAKLRCMLYSS</sequence>
<evidence type="ECO:0000313" key="10">
    <source>
        <dbReference type="Proteomes" id="UP000708208"/>
    </source>
</evidence>
<dbReference type="InterPro" id="IPR040223">
    <property type="entry name" value="PAR_bZIP"/>
</dbReference>
<keyword evidence="6" id="KW-0539">Nucleus</keyword>
<dbReference type="Proteomes" id="UP000708208">
    <property type="component" value="Unassembled WGS sequence"/>
</dbReference>
<dbReference type="PANTHER" id="PTHR11988">
    <property type="entry name" value="THYROTROPH EMBRYONIC FACTOR RELATED"/>
    <property type="match status" value="1"/>
</dbReference>
<evidence type="ECO:0000256" key="3">
    <source>
        <dbReference type="ARBA" id="ARBA00023015"/>
    </source>
</evidence>
<feature type="compositionally biased region" description="Low complexity" evidence="7">
    <location>
        <begin position="113"/>
        <end position="123"/>
    </location>
</feature>
<comment type="caution">
    <text evidence="9">The sequence shown here is derived from an EMBL/GenBank/DDBJ whole genome shotgun (WGS) entry which is preliminary data.</text>
</comment>
<accession>A0A8J2P6R9</accession>
<feature type="compositionally biased region" description="Low complexity" evidence="7">
    <location>
        <begin position="131"/>
        <end position="147"/>
    </location>
</feature>
<keyword evidence="10" id="KW-1185">Reference proteome</keyword>
<feature type="compositionally biased region" description="Basic and acidic residues" evidence="7">
    <location>
        <begin position="465"/>
        <end position="475"/>
    </location>
</feature>
<protein>
    <recommendedName>
        <fullName evidence="8">BZIP domain-containing protein</fullName>
    </recommendedName>
</protein>
<reference evidence="9" key="1">
    <citation type="submission" date="2021-06" db="EMBL/GenBank/DDBJ databases">
        <authorList>
            <person name="Hodson N. C."/>
            <person name="Mongue J. A."/>
            <person name="Jaron S. K."/>
        </authorList>
    </citation>
    <scope>NUCLEOTIDE SEQUENCE</scope>
</reference>
<proteinExistence type="inferred from homology"/>
<evidence type="ECO:0000256" key="5">
    <source>
        <dbReference type="ARBA" id="ARBA00023163"/>
    </source>
</evidence>
<keyword evidence="4" id="KW-0238">DNA-binding</keyword>
<comment type="similarity">
    <text evidence="2">Belongs to the bZIP family. NFIL3 subfamily.</text>
</comment>
<feature type="compositionally biased region" description="Low complexity" evidence="7">
    <location>
        <begin position="355"/>
        <end position="366"/>
    </location>
</feature>
<organism evidence="9 10">
    <name type="scientific">Allacma fusca</name>
    <dbReference type="NCBI Taxonomy" id="39272"/>
    <lineage>
        <taxon>Eukaryota</taxon>
        <taxon>Metazoa</taxon>
        <taxon>Ecdysozoa</taxon>
        <taxon>Arthropoda</taxon>
        <taxon>Hexapoda</taxon>
        <taxon>Collembola</taxon>
        <taxon>Symphypleona</taxon>
        <taxon>Sminthuridae</taxon>
        <taxon>Allacma</taxon>
    </lineage>
</organism>
<keyword evidence="3" id="KW-0805">Transcription regulation</keyword>
<feature type="compositionally biased region" description="Basic and acidic residues" evidence="7">
    <location>
        <begin position="148"/>
        <end position="170"/>
    </location>
</feature>
<dbReference type="Pfam" id="PF07716">
    <property type="entry name" value="bZIP_2"/>
    <property type="match status" value="1"/>
</dbReference>
<name>A0A8J2P6R9_9HEXA</name>
<evidence type="ECO:0000259" key="8">
    <source>
        <dbReference type="PROSITE" id="PS50217"/>
    </source>
</evidence>
<dbReference type="GO" id="GO:0005634">
    <property type="term" value="C:nucleus"/>
    <property type="evidence" value="ECO:0007669"/>
    <property type="project" value="UniProtKB-SubCell"/>
</dbReference>
<dbReference type="GO" id="GO:0000978">
    <property type="term" value="F:RNA polymerase II cis-regulatory region sequence-specific DNA binding"/>
    <property type="evidence" value="ECO:0007669"/>
    <property type="project" value="TreeGrafter"/>
</dbReference>
<dbReference type="GO" id="GO:0000981">
    <property type="term" value="F:DNA-binding transcription factor activity, RNA polymerase II-specific"/>
    <property type="evidence" value="ECO:0007669"/>
    <property type="project" value="TreeGrafter"/>
</dbReference>
<evidence type="ECO:0000256" key="1">
    <source>
        <dbReference type="ARBA" id="ARBA00004123"/>
    </source>
</evidence>
<keyword evidence="5" id="KW-0804">Transcription</keyword>
<evidence type="ECO:0000256" key="6">
    <source>
        <dbReference type="ARBA" id="ARBA00023242"/>
    </source>
</evidence>
<evidence type="ECO:0000256" key="7">
    <source>
        <dbReference type="SAM" id="MobiDB-lite"/>
    </source>
</evidence>
<dbReference type="SMART" id="SM00338">
    <property type="entry name" value="BRLZ"/>
    <property type="match status" value="1"/>
</dbReference>
<evidence type="ECO:0000256" key="2">
    <source>
        <dbReference type="ARBA" id="ARBA00006079"/>
    </source>
</evidence>
<dbReference type="FunFam" id="1.20.5.170:FF:000025">
    <property type="entry name" value="nuclear factor interleukin-3-regulated protein-like"/>
    <property type="match status" value="1"/>
</dbReference>
<dbReference type="PANTHER" id="PTHR11988:SF56">
    <property type="entry name" value="TRANSCRIPTION FACTOR CES-2"/>
    <property type="match status" value="1"/>
</dbReference>
<feature type="region of interest" description="Disordered" evidence="7">
    <location>
        <begin position="82"/>
        <end position="170"/>
    </location>
</feature>
<feature type="compositionally biased region" description="Basic and acidic residues" evidence="7">
    <location>
        <begin position="484"/>
        <end position="511"/>
    </location>
</feature>